<evidence type="ECO:0000313" key="3">
    <source>
        <dbReference type="Proteomes" id="UP000032024"/>
    </source>
</evidence>
<name>A0AAN0T9D8_HEYCO</name>
<dbReference type="EMBL" id="CP010525">
    <property type="protein sequence ID" value="AJO24578.1"/>
    <property type="molecule type" value="Genomic_DNA"/>
</dbReference>
<dbReference type="SUPFAM" id="SSF51658">
    <property type="entry name" value="Xylose isomerase-like"/>
    <property type="match status" value="1"/>
</dbReference>
<dbReference type="InterPro" id="IPR036237">
    <property type="entry name" value="Xyl_isomerase-like_sf"/>
</dbReference>
<sequence length="297" mass="33455">MHDDYFLQQATELRYFVYFIKYRSGIEKWYRSQEIRFQHTRKEETPMAHLFVTMNAFQDTAILSYPVLFAAIRKAGCDGVEIRRELLEDPASLLPAVKGMLDKAGLIPYYSCPVSLFGEDHQVIDVAPYRQEAVELGAKLIKFSLGNYREGLSDMDTLAKAAACFSDAGILVTIENDQTALGGKTERLAPFFAACRSKAIPIRFTCDIGNWAYTGEDAEEAATALKNEVVYIHVKEVVETASGYATIPIGQNGRQKWKRLLRLLLKDAAIALEFPIISDLKDYIELLKEEVFANESV</sequence>
<dbReference type="InterPro" id="IPR013022">
    <property type="entry name" value="Xyl_isomerase-like_TIM-brl"/>
</dbReference>
<accession>A0AAN0T9D8</accession>
<proteinExistence type="predicted"/>
<organism evidence="2 3">
    <name type="scientific">Heyndrickxia coagulans</name>
    <name type="common">Weizmannia coagulans</name>
    <dbReference type="NCBI Taxonomy" id="1398"/>
    <lineage>
        <taxon>Bacteria</taxon>
        <taxon>Bacillati</taxon>
        <taxon>Bacillota</taxon>
        <taxon>Bacilli</taxon>
        <taxon>Bacillales</taxon>
        <taxon>Bacillaceae</taxon>
        <taxon>Heyndrickxia</taxon>
    </lineage>
</organism>
<dbReference type="Proteomes" id="UP000032024">
    <property type="component" value="Chromosome"/>
</dbReference>
<keyword evidence="3" id="KW-1185">Reference proteome</keyword>
<protein>
    <submittedName>
        <fullName evidence="2">Xylose isomerase domain-containing protein</fullName>
    </submittedName>
</protein>
<dbReference type="Gene3D" id="3.20.20.150">
    <property type="entry name" value="Divalent-metal-dependent TIM barrel enzymes"/>
    <property type="match status" value="1"/>
</dbReference>
<gene>
    <name evidence="2" type="ORF">SB48_HM08orf06005</name>
</gene>
<keyword evidence="2" id="KW-0413">Isomerase</keyword>
<dbReference type="GO" id="GO:0016853">
    <property type="term" value="F:isomerase activity"/>
    <property type="evidence" value="ECO:0007669"/>
    <property type="project" value="UniProtKB-KW"/>
</dbReference>
<evidence type="ECO:0000313" key="2">
    <source>
        <dbReference type="EMBL" id="AJO24578.1"/>
    </source>
</evidence>
<evidence type="ECO:0000259" key="1">
    <source>
        <dbReference type="Pfam" id="PF01261"/>
    </source>
</evidence>
<dbReference type="AlphaFoldDB" id="A0AAN0T9D8"/>
<dbReference type="Pfam" id="PF01261">
    <property type="entry name" value="AP_endonuc_2"/>
    <property type="match status" value="1"/>
</dbReference>
<reference evidence="3" key="1">
    <citation type="submission" date="2015-01" db="EMBL/GenBank/DDBJ databases">
        <title>Comparative genome analysis of Bacillus coagulans HM-08, Clostridium butyricum HM-68, Bacillus subtilis HM-66 and Bacillus paralicheniformis BL-09.</title>
        <authorList>
            <person name="Zhang H."/>
        </authorList>
    </citation>
    <scope>NUCLEOTIDE SEQUENCE [LARGE SCALE GENOMIC DNA]</scope>
    <source>
        <strain evidence="3">HM-08</strain>
    </source>
</reference>
<feature type="domain" description="Xylose isomerase-like TIM barrel" evidence="1">
    <location>
        <begin position="69"/>
        <end position="267"/>
    </location>
</feature>